<dbReference type="Pfam" id="PF06439">
    <property type="entry name" value="3keto-disac_hyd"/>
    <property type="match status" value="1"/>
</dbReference>
<feature type="chain" id="PRO_5012659161" description="exo-alpha-sialidase" evidence="4">
    <location>
        <begin position="23"/>
        <end position="527"/>
    </location>
</feature>
<dbReference type="GO" id="GO:0009313">
    <property type="term" value="P:oligosaccharide catabolic process"/>
    <property type="evidence" value="ECO:0007669"/>
    <property type="project" value="TreeGrafter"/>
</dbReference>
<dbReference type="Gene3D" id="2.60.120.560">
    <property type="entry name" value="Exo-inulinase, domain 1"/>
    <property type="match status" value="1"/>
</dbReference>
<evidence type="ECO:0000313" key="8">
    <source>
        <dbReference type="Proteomes" id="UP000187735"/>
    </source>
</evidence>
<evidence type="ECO:0000256" key="2">
    <source>
        <dbReference type="ARBA" id="ARBA00009348"/>
    </source>
</evidence>
<reference evidence="7 8" key="1">
    <citation type="journal article" date="2016" name="Front. Microbiol.">
        <title>Fuerstia marisgermanicae gen. nov., sp. nov., an Unusual Member of the Phylum Planctomycetes from the German Wadden Sea.</title>
        <authorList>
            <person name="Kohn T."/>
            <person name="Heuer A."/>
            <person name="Jogler M."/>
            <person name="Vollmers J."/>
            <person name="Boedeker C."/>
            <person name="Bunk B."/>
            <person name="Rast P."/>
            <person name="Borchert D."/>
            <person name="Glockner I."/>
            <person name="Freese H.M."/>
            <person name="Klenk H.P."/>
            <person name="Overmann J."/>
            <person name="Kaster A.K."/>
            <person name="Rohde M."/>
            <person name="Wiegand S."/>
            <person name="Jogler C."/>
        </authorList>
    </citation>
    <scope>NUCLEOTIDE SEQUENCE [LARGE SCALE GENOMIC DNA]</scope>
    <source>
        <strain evidence="7 8">NH11</strain>
    </source>
</reference>
<dbReference type="RefSeq" id="WP_077027978.1">
    <property type="nucleotide sequence ID" value="NZ_CP017641.1"/>
</dbReference>
<dbReference type="PANTHER" id="PTHR10628">
    <property type="entry name" value="SIALIDASE"/>
    <property type="match status" value="1"/>
</dbReference>
<dbReference type="PANTHER" id="PTHR10628:SF30">
    <property type="entry name" value="EXO-ALPHA-SIALIDASE"/>
    <property type="match status" value="1"/>
</dbReference>
<dbReference type="STRING" id="1891926.Fuma_06711"/>
<keyword evidence="8" id="KW-1185">Reference proteome</keyword>
<organism evidence="7 8">
    <name type="scientific">Fuerstiella marisgermanici</name>
    <dbReference type="NCBI Taxonomy" id="1891926"/>
    <lineage>
        <taxon>Bacteria</taxon>
        <taxon>Pseudomonadati</taxon>
        <taxon>Planctomycetota</taxon>
        <taxon>Planctomycetia</taxon>
        <taxon>Planctomycetales</taxon>
        <taxon>Planctomycetaceae</taxon>
        <taxon>Fuerstiella</taxon>
    </lineage>
</organism>
<dbReference type="SUPFAM" id="SSF50939">
    <property type="entry name" value="Sialidases"/>
    <property type="match status" value="1"/>
</dbReference>
<protein>
    <recommendedName>
        <fullName evidence="3">exo-alpha-sialidase</fullName>
        <ecNumber evidence="3">3.2.1.18</ecNumber>
    </recommendedName>
</protein>
<dbReference type="InterPro" id="IPR026856">
    <property type="entry name" value="Sialidase_fam"/>
</dbReference>
<comment type="catalytic activity">
    <reaction evidence="1">
        <text>Hydrolysis of alpha-(2-&gt;3)-, alpha-(2-&gt;6)-, alpha-(2-&gt;8)- glycosidic linkages of terminal sialic acid residues in oligosaccharides, glycoproteins, glycolipids, colominic acid and synthetic substrates.</text>
        <dbReference type="EC" id="3.2.1.18"/>
    </reaction>
</comment>
<evidence type="ECO:0000313" key="7">
    <source>
        <dbReference type="EMBL" id="APZ97033.1"/>
    </source>
</evidence>
<name>A0A1P8WSL5_9PLAN</name>
<dbReference type="GO" id="GO:0004308">
    <property type="term" value="F:exo-alpha-sialidase activity"/>
    <property type="evidence" value="ECO:0007669"/>
    <property type="project" value="UniProtKB-EC"/>
</dbReference>
<dbReference type="InterPro" id="IPR011040">
    <property type="entry name" value="Sialidase"/>
</dbReference>
<evidence type="ECO:0000256" key="1">
    <source>
        <dbReference type="ARBA" id="ARBA00000427"/>
    </source>
</evidence>
<dbReference type="GO" id="GO:0016020">
    <property type="term" value="C:membrane"/>
    <property type="evidence" value="ECO:0007669"/>
    <property type="project" value="TreeGrafter"/>
</dbReference>
<evidence type="ECO:0000259" key="5">
    <source>
        <dbReference type="Pfam" id="PF06439"/>
    </source>
</evidence>
<dbReference type="InterPro" id="IPR010496">
    <property type="entry name" value="AL/BT2_dom"/>
</dbReference>
<dbReference type="GO" id="GO:0006689">
    <property type="term" value="P:ganglioside catabolic process"/>
    <property type="evidence" value="ECO:0007669"/>
    <property type="project" value="TreeGrafter"/>
</dbReference>
<keyword evidence="4" id="KW-0732">Signal</keyword>
<dbReference type="EMBL" id="CP017641">
    <property type="protein sequence ID" value="APZ97033.1"/>
    <property type="molecule type" value="Genomic_DNA"/>
</dbReference>
<sequence precursor="true">MRFSIALLLAYSFATSSITASANDDLAIDLGQVNATADWILLDKTASLDDGTLILDGRQKISRAFYSPLEWSDVKLTAKFFVEPQPKGVLSCGFIVRAVDGSSYYYVHFDRGQAILVRHSEASEWTEIKRASGLKKPAGEWHEGQVECSGNTLRVSLNGNLLYEVQDDNLKGGRIGFYGSQGLVRVKDIRVSGASRKPAEEFHVPLPSYSFVCEDAGAGGYEAFPDICRLSDGRLMCVFYAGYGHIALPNEQLPKGGRISYCLSDDEGQTWSNAATLYDGPDDDRDPSIMQTKSGRLICNFFSLRKGLPGEKYTGLGSWIITSDDMGTTWSEPQQISESQYCSSPIRQLTGGRLILGLYTGAKSDSHGAVVFSDDDGDTWQPEVLINNAGVRLDAETDLIELRDGTLYAAQRPQMAYSTSKDRGATWTVSKPMGFPGHCPYFLRTNDDVIVLAFRIPNTSLRFSRDECQSWSDNIVVDGVIGAYPSMVNLKDGSVLIVYYEEGSGSSIRSKRFRITDSGLEWIPPSQ</sequence>
<dbReference type="CDD" id="cd15482">
    <property type="entry name" value="Sialidase_non-viral"/>
    <property type="match status" value="1"/>
</dbReference>
<dbReference type="Gene3D" id="2.120.10.10">
    <property type="match status" value="1"/>
</dbReference>
<accession>A0A1P8WSL5</accession>
<dbReference type="InterPro" id="IPR036278">
    <property type="entry name" value="Sialidase_sf"/>
</dbReference>
<dbReference type="GO" id="GO:0005737">
    <property type="term" value="C:cytoplasm"/>
    <property type="evidence" value="ECO:0007669"/>
    <property type="project" value="TreeGrafter"/>
</dbReference>
<dbReference type="Proteomes" id="UP000187735">
    <property type="component" value="Chromosome"/>
</dbReference>
<dbReference type="AlphaFoldDB" id="A0A1P8WSL5"/>
<dbReference type="EC" id="3.2.1.18" evidence="3"/>
<feature type="signal peptide" evidence="4">
    <location>
        <begin position="1"/>
        <end position="22"/>
    </location>
</feature>
<dbReference type="KEGG" id="fmr:Fuma_06711"/>
<evidence type="ECO:0000259" key="6">
    <source>
        <dbReference type="Pfam" id="PF13088"/>
    </source>
</evidence>
<proteinExistence type="inferred from homology"/>
<evidence type="ECO:0000256" key="4">
    <source>
        <dbReference type="SAM" id="SignalP"/>
    </source>
</evidence>
<feature type="domain" description="3-keto-alpha-glucoside-1,2-lyase/3-keto-2-hydroxy-glucal hydratase" evidence="5">
    <location>
        <begin position="47"/>
        <end position="191"/>
    </location>
</feature>
<gene>
    <name evidence="7" type="ORF">Fuma_06711</name>
</gene>
<evidence type="ECO:0000256" key="3">
    <source>
        <dbReference type="ARBA" id="ARBA00012733"/>
    </source>
</evidence>
<feature type="domain" description="Sialidase" evidence="6">
    <location>
        <begin position="263"/>
        <end position="496"/>
    </location>
</feature>
<dbReference type="OrthoDB" id="7294637at2"/>
<comment type="similarity">
    <text evidence="2">Belongs to the glycosyl hydrolase 33 family.</text>
</comment>
<dbReference type="Pfam" id="PF13088">
    <property type="entry name" value="BNR_2"/>
    <property type="match status" value="1"/>
</dbReference>